<dbReference type="Pfam" id="PF01047">
    <property type="entry name" value="MarR"/>
    <property type="match status" value="1"/>
</dbReference>
<dbReference type="SUPFAM" id="SSF46785">
    <property type="entry name" value="Winged helix' DNA-binding domain"/>
    <property type="match status" value="1"/>
</dbReference>
<accession>A0A7W5JSK2</accession>
<dbReference type="AlphaFoldDB" id="A0A7W5JSK2"/>
<dbReference type="InterPro" id="IPR036390">
    <property type="entry name" value="WH_DNA-bd_sf"/>
</dbReference>
<evidence type="ECO:0000259" key="1">
    <source>
        <dbReference type="PROSITE" id="PS50995"/>
    </source>
</evidence>
<name>A0A7W5JSK2_9ACTN</name>
<dbReference type="PROSITE" id="PS50995">
    <property type="entry name" value="HTH_MARR_2"/>
    <property type="match status" value="1"/>
</dbReference>
<dbReference type="GO" id="GO:0003700">
    <property type="term" value="F:DNA-binding transcription factor activity"/>
    <property type="evidence" value="ECO:0007669"/>
    <property type="project" value="InterPro"/>
</dbReference>
<feature type="domain" description="HTH marR-type" evidence="1">
    <location>
        <begin position="21"/>
        <end position="150"/>
    </location>
</feature>
<keyword evidence="3" id="KW-1185">Reference proteome</keyword>
<dbReference type="RefSeq" id="WP_183336508.1">
    <property type="nucleotide sequence ID" value="NZ_JACHZG010000001.1"/>
</dbReference>
<dbReference type="Proteomes" id="UP000565572">
    <property type="component" value="Unassembled WGS sequence"/>
</dbReference>
<organism evidence="2 3">
    <name type="scientific">Microlunatus antarcticus</name>
    <dbReference type="NCBI Taxonomy" id="53388"/>
    <lineage>
        <taxon>Bacteria</taxon>
        <taxon>Bacillati</taxon>
        <taxon>Actinomycetota</taxon>
        <taxon>Actinomycetes</taxon>
        <taxon>Propionibacteriales</taxon>
        <taxon>Propionibacteriaceae</taxon>
        <taxon>Microlunatus</taxon>
    </lineage>
</organism>
<dbReference type="InterPro" id="IPR052526">
    <property type="entry name" value="HTH-type_Bedaq_tolerance"/>
</dbReference>
<dbReference type="InterPro" id="IPR036388">
    <property type="entry name" value="WH-like_DNA-bd_sf"/>
</dbReference>
<sequence length="154" mass="16961">MSTTTPTRSTRSELRSVAGLADGLRPAVMRLARRLRQVRADGLELTASQLSAMGTLARADDQPIGTLAAAERVAAPSMTRVVNALQERGLVVRTPDPTDRRQSLVSLTTSGRELLLLNRRRRSEWLAQRIAELDPDDREVLRRAVGILERINAA</sequence>
<keyword evidence="2" id="KW-0238">DNA-binding</keyword>
<dbReference type="PANTHER" id="PTHR39515">
    <property type="entry name" value="CONSERVED PROTEIN"/>
    <property type="match status" value="1"/>
</dbReference>
<dbReference type="InterPro" id="IPR000835">
    <property type="entry name" value="HTH_MarR-typ"/>
</dbReference>
<evidence type="ECO:0000313" key="3">
    <source>
        <dbReference type="Proteomes" id="UP000565572"/>
    </source>
</evidence>
<evidence type="ECO:0000313" key="2">
    <source>
        <dbReference type="EMBL" id="MBB3325545.1"/>
    </source>
</evidence>
<proteinExistence type="predicted"/>
<protein>
    <submittedName>
        <fullName evidence="2">DNA-binding MarR family transcriptional regulator</fullName>
    </submittedName>
</protein>
<gene>
    <name evidence="2" type="ORF">FHX39_000489</name>
</gene>
<dbReference type="SMART" id="SM00347">
    <property type="entry name" value="HTH_MARR"/>
    <property type="match status" value="1"/>
</dbReference>
<dbReference type="Gene3D" id="1.10.10.10">
    <property type="entry name" value="Winged helix-like DNA-binding domain superfamily/Winged helix DNA-binding domain"/>
    <property type="match status" value="1"/>
</dbReference>
<comment type="caution">
    <text evidence="2">The sequence shown here is derived from an EMBL/GenBank/DDBJ whole genome shotgun (WGS) entry which is preliminary data.</text>
</comment>
<dbReference type="EMBL" id="JACHZG010000001">
    <property type="protein sequence ID" value="MBB3325545.1"/>
    <property type="molecule type" value="Genomic_DNA"/>
</dbReference>
<dbReference type="PANTHER" id="PTHR39515:SF2">
    <property type="entry name" value="HTH-TYPE TRANSCRIPTIONAL REGULATOR RV0880"/>
    <property type="match status" value="1"/>
</dbReference>
<dbReference type="GO" id="GO:0003677">
    <property type="term" value="F:DNA binding"/>
    <property type="evidence" value="ECO:0007669"/>
    <property type="project" value="UniProtKB-KW"/>
</dbReference>
<dbReference type="PRINTS" id="PR00598">
    <property type="entry name" value="HTHMARR"/>
</dbReference>
<reference evidence="2 3" key="1">
    <citation type="submission" date="2020-08" db="EMBL/GenBank/DDBJ databases">
        <title>Sequencing the genomes of 1000 actinobacteria strains.</title>
        <authorList>
            <person name="Klenk H.-P."/>
        </authorList>
    </citation>
    <scope>NUCLEOTIDE SEQUENCE [LARGE SCALE GENOMIC DNA]</scope>
    <source>
        <strain evidence="2 3">DSM 11053</strain>
    </source>
</reference>